<dbReference type="RefSeq" id="WP_055185137.1">
    <property type="nucleotide sequence ID" value="NZ_CYXN01000002.1"/>
</dbReference>
<evidence type="ECO:0000313" key="2">
    <source>
        <dbReference type="EMBL" id="CUM79610.1"/>
    </source>
</evidence>
<gene>
    <name evidence="3" type="ORF">CGS59_09020</name>
    <name evidence="2" type="ORF">ERS852582_00581</name>
</gene>
<sequence length="120" mass="13250">MKKLQLPSSYAALSPEEQRAAFGGSEFGDAVGSFFDNLHFGDFFWEGGLISFSFTFVPMLLFRMIKAGVQTGIKLSQQIGRLLGITRETAVTAVQYLDNVQQRGAKPVENSLPQPFSLQQ</sequence>
<dbReference type="Proteomes" id="UP000220480">
    <property type="component" value="Unassembled WGS sequence"/>
</dbReference>
<protein>
    <submittedName>
        <fullName evidence="2">Uncharacterized protein</fullName>
    </submittedName>
</protein>
<dbReference type="EMBL" id="CYXN01000002">
    <property type="protein sequence ID" value="CUM79610.1"/>
    <property type="molecule type" value="Genomic_DNA"/>
</dbReference>
<evidence type="ECO:0000256" key="1">
    <source>
        <dbReference type="SAM" id="Phobius"/>
    </source>
</evidence>
<evidence type="ECO:0000313" key="3">
    <source>
        <dbReference type="EMBL" id="PDX83750.1"/>
    </source>
</evidence>
<proteinExistence type="predicted"/>
<dbReference type="OrthoDB" id="1862613at2"/>
<evidence type="ECO:0000313" key="5">
    <source>
        <dbReference type="Proteomes" id="UP000220480"/>
    </source>
</evidence>
<keyword evidence="1" id="KW-1133">Transmembrane helix</keyword>
<dbReference type="Proteomes" id="UP000095649">
    <property type="component" value="Unassembled WGS sequence"/>
</dbReference>
<dbReference type="EMBL" id="NMTZ01000020">
    <property type="protein sequence ID" value="PDX83750.1"/>
    <property type="molecule type" value="Genomic_DNA"/>
</dbReference>
<feature type="transmembrane region" description="Helical" evidence="1">
    <location>
        <begin position="43"/>
        <end position="62"/>
    </location>
</feature>
<reference evidence="2 4" key="1">
    <citation type="submission" date="2015-09" db="EMBL/GenBank/DDBJ databases">
        <authorList>
            <consortium name="Pathogen Informatics"/>
        </authorList>
    </citation>
    <scope>NUCLEOTIDE SEQUENCE [LARGE SCALE GENOMIC DNA]</scope>
    <source>
        <strain evidence="2 4">2789STDY5834970</strain>
    </source>
</reference>
<keyword evidence="1" id="KW-0812">Transmembrane</keyword>
<reference evidence="3" key="3">
    <citation type="submission" date="2017-07" db="EMBL/GenBank/DDBJ databases">
        <authorList>
            <person name="Sun Z.S."/>
            <person name="Albrecht U."/>
            <person name="Echele G."/>
            <person name="Lee C.C."/>
        </authorList>
    </citation>
    <scope>NUCLEOTIDE SEQUENCE</scope>
    <source>
        <strain evidence="3">CNCM I 4644</strain>
    </source>
</reference>
<accession>A0A173RNN9</accession>
<reference evidence="3 5" key="2">
    <citation type="journal article" date="2017" name="Front. Microbiol.">
        <title>New Insights into the Diversity of the Genus Faecalibacterium.</title>
        <authorList>
            <person name="Benevides L."/>
            <person name="Burman S."/>
            <person name="Martin R."/>
            <person name="Robert V."/>
            <person name="Thomas M."/>
            <person name="Miquel S."/>
            <person name="Chain F."/>
            <person name="Sokol H."/>
            <person name="Bermudez-Humaran L.G."/>
            <person name="Morrison M."/>
            <person name="Langella P."/>
            <person name="Azevedo V.A."/>
            <person name="Chatel J.M."/>
            <person name="Soares S."/>
        </authorList>
    </citation>
    <scope>NUCLEOTIDE SEQUENCE [LARGE SCALE GENOMIC DNA]</scope>
    <source>
        <strain evidence="3 5">CNCM I 4644</strain>
    </source>
</reference>
<keyword evidence="1" id="KW-0472">Membrane</keyword>
<dbReference type="AlphaFoldDB" id="A0A173RNN9"/>
<name>A0A173RNN9_9FIRM</name>
<evidence type="ECO:0000313" key="4">
    <source>
        <dbReference type="Proteomes" id="UP000095649"/>
    </source>
</evidence>
<organism evidence="2 4">
    <name type="scientific">Faecalibacterium prausnitzii</name>
    <dbReference type="NCBI Taxonomy" id="853"/>
    <lineage>
        <taxon>Bacteria</taxon>
        <taxon>Bacillati</taxon>
        <taxon>Bacillota</taxon>
        <taxon>Clostridia</taxon>
        <taxon>Eubacteriales</taxon>
        <taxon>Oscillospiraceae</taxon>
        <taxon>Faecalibacterium</taxon>
    </lineage>
</organism>